<dbReference type="EMBL" id="BMMT01000004">
    <property type="protein sequence ID" value="GGI80688.1"/>
    <property type="molecule type" value="Genomic_DNA"/>
</dbReference>
<evidence type="ECO:0000313" key="2">
    <source>
        <dbReference type="EMBL" id="GAA0532774.1"/>
    </source>
</evidence>
<gene>
    <name evidence="2" type="ORF">GCM10009545_39120</name>
    <name evidence="3" type="ORF">GCM10011581_17500</name>
</gene>
<dbReference type="Proteomes" id="UP000597989">
    <property type="component" value="Unassembled WGS sequence"/>
</dbReference>
<reference evidence="2" key="4">
    <citation type="submission" date="2023-12" db="EMBL/GenBank/DDBJ databases">
        <authorList>
            <person name="Sun Q."/>
            <person name="Inoue M."/>
        </authorList>
    </citation>
    <scope>NUCLEOTIDE SEQUENCE</scope>
    <source>
        <strain evidence="2">JCM 10664</strain>
    </source>
</reference>
<dbReference type="Proteomes" id="UP001500220">
    <property type="component" value="Unassembled WGS sequence"/>
</dbReference>
<evidence type="ECO:0000256" key="1">
    <source>
        <dbReference type="SAM" id="MobiDB-lite"/>
    </source>
</evidence>
<evidence type="ECO:0000313" key="3">
    <source>
        <dbReference type="EMBL" id="GGI80688.1"/>
    </source>
</evidence>
<accession>A0A917JQ30</accession>
<protein>
    <submittedName>
        <fullName evidence="3">Uncharacterized protein</fullName>
    </submittedName>
</protein>
<organism evidence="3 4">
    <name type="scientific">Saccharopolyspora thermophila</name>
    <dbReference type="NCBI Taxonomy" id="89367"/>
    <lineage>
        <taxon>Bacteria</taxon>
        <taxon>Bacillati</taxon>
        <taxon>Actinomycetota</taxon>
        <taxon>Actinomycetes</taxon>
        <taxon>Pseudonocardiales</taxon>
        <taxon>Pseudonocardiaceae</taxon>
        <taxon>Saccharopolyspora</taxon>
    </lineage>
</organism>
<dbReference type="AlphaFoldDB" id="A0A917JQ30"/>
<feature type="region of interest" description="Disordered" evidence="1">
    <location>
        <begin position="30"/>
        <end position="67"/>
    </location>
</feature>
<dbReference type="EMBL" id="BAAAHC010000015">
    <property type="protein sequence ID" value="GAA0532774.1"/>
    <property type="molecule type" value="Genomic_DNA"/>
</dbReference>
<name>A0A917JQ30_9PSEU</name>
<evidence type="ECO:0000313" key="5">
    <source>
        <dbReference type="Proteomes" id="UP001500220"/>
    </source>
</evidence>
<comment type="caution">
    <text evidence="3">The sequence shown here is derived from an EMBL/GenBank/DDBJ whole genome shotgun (WGS) entry which is preliminary data.</text>
</comment>
<evidence type="ECO:0000313" key="4">
    <source>
        <dbReference type="Proteomes" id="UP000597989"/>
    </source>
</evidence>
<sequence>MSDTVSVDRRSVIKGKNHVRVWIDPAKLAEPAGGMEPSIDELGKAQPLPSGDAGPSNASTYSRMRADSDDRQLVRLRSVRSEDPPCSRRPILNIRFPHMLTVCVGKWAIPITGGLLPLGGRAVRPLSISAAEWRATDGRQQARSVAVELNPGLIAASTVQQTDHPTNPFDHPLS</sequence>
<reference evidence="3 4" key="1">
    <citation type="journal article" date="2014" name="Int. J. Syst. Evol. Microbiol.">
        <title>Complete genome sequence of Corynebacterium casei LMG S-19264T (=DSM 44701T), isolated from a smear-ripened cheese.</title>
        <authorList>
            <consortium name="US DOE Joint Genome Institute (JGI-PGF)"/>
            <person name="Walter F."/>
            <person name="Albersmeier A."/>
            <person name="Kalinowski J."/>
            <person name="Ruckert C."/>
        </authorList>
    </citation>
    <scope>NUCLEOTIDE SEQUENCE [LARGE SCALE GENOMIC DNA]</scope>
    <source>
        <strain evidence="3 4">CGMCC 4.7206</strain>
    </source>
</reference>
<keyword evidence="5" id="KW-1185">Reference proteome</keyword>
<reference evidence="2 5" key="2">
    <citation type="journal article" date="2019" name="Int. J. Syst. Evol. Microbiol.">
        <title>The Global Catalogue of Microorganisms (GCM) 10K type strain sequencing project: providing services to taxonomists for standard genome sequencing and annotation.</title>
        <authorList>
            <consortium name="The Broad Institute Genomics Platform"/>
            <consortium name="The Broad Institute Genome Sequencing Center for Infectious Disease"/>
            <person name="Wu L."/>
            <person name="Ma J."/>
        </authorList>
    </citation>
    <scope>NUCLEOTIDE SEQUENCE [LARGE SCALE GENOMIC DNA]</scope>
    <source>
        <strain evidence="2 5">JCM 10664</strain>
    </source>
</reference>
<proteinExistence type="predicted"/>
<reference evidence="3" key="3">
    <citation type="submission" date="2020-09" db="EMBL/GenBank/DDBJ databases">
        <authorList>
            <person name="Sun Q."/>
            <person name="Zhou Y."/>
        </authorList>
    </citation>
    <scope>NUCLEOTIDE SEQUENCE</scope>
    <source>
        <strain evidence="3">CGMCC 4.7206</strain>
    </source>
</reference>